<evidence type="ECO:0000256" key="14">
    <source>
        <dbReference type="ARBA" id="ARBA00023620"/>
    </source>
</evidence>
<evidence type="ECO:0000256" key="8">
    <source>
        <dbReference type="ARBA" id="ARBA00022737"/>
    </source>
</evidence>
<dbReference type="Ensembl" id="ENSCSET00000032162.1">
    <property type="protein sequence ID" value="ENSCSEP00000031752.1"/>
    <property type="gene ID" value="ENSCSEG00000020354.1"/>
</dbReference>
<dbReference type="GO" id="GO:0005694">
    <property type="term" value="C:chromosome"/>
    <property type="evidence" value="ECO:0007669"/>
    <property type="project" value="UniProtKB-SubCell"/>
</dbReference>
<evidence type="ECO:0000256" key="6">
    <source>
        <dbReference type="ARBA" id="ARBA00022679"/>
    </source>
</evidence>
<dbReference type="CDD" id="cd10530">
    <property type="entry name" value="SET_SETD7"/>
    <property type="match status" value="1"/>
</dbReference>
<dbReference type="EC" id="2.1.1.364" evidence="14"/>
<feature type="domain" description="SET" evidence="18">
    <location>
        <begin position="214"/>
        <end position="336"/>
    </location>
</feature>
<reference evidence="19" key="2">
    <citation type="submission" date="2025-08" db="UniProtKB">
        <authorList>
            <consortium name="Ensembl"/>
        </authorList>
    </citation>
    <scope>IDENTIFICATION</scope>
</reference>
<evidence type="ECO:0000256" key="12">
    <source>
        <dbReference type="ARBA" id="ARBA00023163"/>
    </source>
</evidence>
<dbReference type="Pfam" id="PF22648">
    <property type="entry name" value="SET7_N"/>
    <property type="match status" value="1"/>
</dbReference>
<dbReference type="PANTHER" id="PTHR46820">
    <property type="entry name" value="HISTONE-LYSINE N-METHYLTRANSFERASE SETD7"/>
    <property type="match status" value="1"/>
</dbReference>
<evidence type="ECO:0000259" key="18">
    <source>
        <dbReference type="PROSITE" id="PS50280"/>
    </source>
</evidence>
<keyword evidence="10" id="KW-0805">Transcription regulation</keyword>
<dbReference type="GO" id="GO:0006355">
    <property type="term" value="P:regulation of DNA-templated transcription"/>
    <property type="evidence" value="ECO:0007669"/>
    <property type="project" value="InterPro"/>
</dbReference>
<dbReference type="Pfam" id="PF02493">
    <property type="entry name" value="MORN"/>
    <property type="match status" value="3"/>
</dbReference>
<dbReference type="Gene3D" id="2.20.110.10">
    <property type="entry name" value="Histone H3 K4-specific methyltransferase SET7/9 N-terminal domain"/>
    <property type="match status" value="2"/>
</dbReference>
<evidence type="ECO:0000256" key="2">
    <source>
        <dbReference type="ARBA" id="ARBA00004286"/>
    </source>
</evidence>
<evidence type="ECO:0000256" key="13">
    <source>
        <dbReference type="ARBA" id="ARBA00023242"/>
    </source>
</evidence>
<dbReference type="PANTHER" id="PTHR46820:SF1">
    <property type="entry name" value="HISTONE-LYSINE N-METHYLTRANSFERASE SETD7"/>
    <property type="match status" value="1"/>
</dbReference>
<reference evidence="19" key="3">
    <citation type="submission" date="2025-09" db="UniProtKB">
        <authorList>
            <consortium name="Ensembl"/>
        </authorList>
    </citation>
    <scope>IDENTIFICATION</scope>
</reference>
<dbReference type="GeneID" id="103391447"/>
<reference evidence="19 20" key="1">
    <citation type="journal article" date="2014" name="Nat. Genet.">
        <title>Whole-genome sequence of a flatfish provides insights into ZW sex chromosome evolution and adaptation to a benthic lifestyle.</title>
        <authorList>
            <person name="Chen S."/>
            <person name="Zhang G."/>
            <person name="Shao C."/>
            <person name="Huang Q."/>
            <person name="Liu G."/>
            <person name="Zhang P."/>
            <person name="Song W."/>
            <person name="An N."/>
            <person name="Chalopin D."/>
            <person name="Volff J.N."/>
            <person name="Hong Y."/>
            <person name="Li Q."/>
            <person name="Sha Z."/>
            <person name="Zhou H."/>
            <person name="Xie M."/>
            <person name="Yu Q."/>
            <person name="Liu Y."/>
            <person name="Xiang H."/>
            <person name="Wang N."/>
            <person name="Wu K."/>
            <person name="Yang C."/>
            <person name="Zhou Q."/>
            <person name="Liao X."/>
            <person name="Yang L."/>
            <person name="Hu Q."/>
            <person name="Zhang J."/>
            <person name="Meng L."/>
            <person name="Jin L."/>
            <person name="Tian Y."/>
            <person name="Lian J."/>
            <person name="Yang J."/>
            <person name="Miao G."/>
            <person name="Liu S."/>
            <person name="Liang Z."/>
            <person name="Yan F."/>
            <person name="Li Y."/>
            <person name="Sun B."/>
            <person name="Zhang H."/>
            <person name="Zhang J."/>
            <person name="Zhu Y."/>
            <person name="Du M."/>
            <person name="Zhao Y."/>
            <person name="Schartl M."/>
            <person name="Tang Q."/>
            <person name="Wang J."/>
        </authorList>
    </citation>
    <scope>NUCLEOTIDE SEQUENCE</scope>
</reference>
<name>A0A3P8WYU9_CYNSE</name>
<dbReference type="RefSeq" id="XP_008325935.1">
    <property type="nucleotide sequence ID" value="XM_008327713.3"/>
</dbReference>
<dbReference type="CTD" id="80854"/>
<evidence type="ECO:0000256" key="1">
    <source>
        <dbReference type="ARBA" id="ARBA00004123"/>
    </source>
</evidence>
<proteinExistence type="predicted"/>
<dbReference type="SUPFAM" id="SSF82199">
    <property type="entry name" value="SET domain"/>
    <property type="match status" value="1"/>
</dbReference>
<dbReference type="InterPro" id="IPR046341">
    <property type="entry name" value="SET_dom_sf"/>
</dbReference>
<keyword evidence="20" id="KW-1185">Reference proteome</keyword>
<keyword evidence="5" id="KW-0489">Methyltransferase</keyword>
<organism evidence="19 20">
    <name type="scientific">Cynoglossus semilaevis</name>
    <name type="common">Tongue sole</name>
    <dbReference type="NCBI Taxonomy" id="244447"/>
    <lineage>
        <taxon>Eukaryota</taxon>
        <taxon>Metazoa</taxon>
        <taxon>Chordata</taxon>
        <taxon>Craniata</taxon>
        <taxon>Vertebrata</taxon>
        <taxon>Euteleostomi</taxon>
        <taxon>Actinopterygii</taxon>
        <taxon>Neopterygii</taxon>
        <taxon>Teleostei</taxon>
        <taxon>Neoteleostei</taxon>
        <taxon>Acanthomorphata</taxon>
        <taxon>Carangaria</taxon>
        <taxon>Pleuronectiformes</taxon>
        <taxon>Pleuronectoidei</taxon>
        <taxon>Cynoglossidae</taxon>
        <taxon>Cynoglossinae</taxon>
        <taxon>Cynoglossus</taxon>
    </lineage>
</organism>
<keyword evidence="12" id="KW-0804">Transcription</keyword>
<dbReference type="InterPro" id="IPR001214">
    <property type="entry name" value="SET_dom"/>
</dbReference>
<dbReference type="OMA" id="HSFIPNC"/>
<dbReference type="Pfam" id="PF00856">
    <property type="entry name" value="SET"/>
    <property type="match status" value="1"/>
</dbReference>
<evidence type="ECO:0000256" key="17">
    <source>
        <dbReference type="ARBA" id="ARBA00048660"/>
    </source>
</evidence>
<dbReference type="GO" id="GO:0032259">
    <property type="term" value="P:methylation"/>
    <property type="evidence" value="ECO:0007669"/>
    <property type="project" value="UniProtKB-KW"/>
</dbReference>
<dbReference type="FunCoup" id="A0A3P8WYU9">
    <property type="interactions" value="286"/>
</dbReference>
<dbReference type="OrthoDB" id="294378at2759"/>
<comment type="catalytic activity">
    <reaction evidence="17">
        <text>L-lysyl(4)-[histone H3] + S-adenosyl-L-methionine = N(6)-methyl-L-lysyl(4)-[histone H3] + S-adenosyl-L-homocysteine + H(+)</text>
        <dbReference type="Rhea" id="RHEA:60264"/>
        <dbReference type="Rhea" id="RHEA-COMP:15543"/>
        <dbReference type="Rhea" id="RHEA-COMP:15547"/>
        <dbReference type="ChEBI" id="CHEBI:15378"/>
        <dbReference type="ChEBI" id="CHEBI:29969"/>
        <dbReference type="ChEBI" id="CHEBI:57856"/>
        <dbReference type="ChEBI" id="CHEBI:59789"/>
        <dbReference type="ChEBI" id="CHEBI:61929"/>
        <dbReference type="EC" id="2.1.1.364"/>
    </reaction>
</comment>
<evidence type="ECO:0000256" key="9">
    <source>
        <dbReference type="ARBA" id="ARBA00022853"/>
    </source>
</evidence>
<evidence type="ECO:0000256" key="16">
    <source>
        <dbReference type="ARBA" id="ARBA00047738"/>
    </source>
</evidence>
<dbReference type="GO" id="GO:0140945">
    <property type="term" value="F:histone H3K4 monomethyltransferase activity"/>
    <property type="evidence" value="ECO:0007669"/>
    <property type="project" value="UniProtKB-EC"/>
</dbReference>
<comment type="catalytic activity">
    <reaction evidence="16">
        <text>L-lysyl-[protein] + S-adenosyl-L-methionine = N(6)-methyl-L-lysyl-[protein] + S-adenosyl-L-homocysteine + H(+)</text>
        <dbReference type="Rhea" id="RHEA:51736"/>
        <dbReference type="Rhea" id="RHEA-COMP:9752"/>
        <dbReference type="Rhea" id="RHEA-COMP:13053"/>
        <dbReference type="ChEBI" id="CHEBI:15378"/>
        <dbReference type="ChEBI" id="CHEBI:29969"/>
        <dbReference type="ChEBI" id="CHEBI:57856"/>
        <dbReference type="ChEBI" id="CHEBI:59789"/>
        <dbReference type="ChEBI" id="CHEBI:61929"/>
    </reaction>
    <physiologicalReaction direction="left-to-right" evidence="16">
        <dbReference type="Rhea" id="RHEA:51737"/>
    </physiologicalReaction>
</comment>
<keyword evidence="4" id="KW-0158">Chromosome</keyword>
<dbReference type="FunFam" id="2.20.110.10:FF:000005">
    <property type="entry name" value="Histone-lysine N-methyltransferase SETD7"/>
    <property type="match status" value="1"/>
</dbReference>
<keyword evidence="13" id="KW-0539">Nucleus</keyword>
<dbReference type="GeneTree" id="ENSGT00390000004827"/>
<keyword evidence="8" id="KW-0677">Repeat</keyword>
<accession>A0A3P8WYU9</accession>
<evidence type="ECO:0000256" key="10">
    <source>
        <dbReference type="ARBA" id="ARBA00023015"/>
    </source>
</evidence>
<keyword evidence="6" id="KW-0808">Transferase</keyword>
<evidence type="ECO:0000256" key="7">
    <source>
        <dbReference type="ARBA" id="ARBA00022691"/>
    </source>
</evidence>
<dbReference type="STRING" id="244447.ENSCSEP00000031752"/>
<dbReference type="PROSITE" id="PS51577">
    <property type="entry name" value="SAM_MT43_SET7"/>
    <property type="match status" value="1"/>
</dbReference>
<evidence type="ECO:0000256" key="3">
    <source>
        <dbReference type="ARBA" id="ARBA00020512"/>
    </source>
</evidence>
<dbReference type="KEGG" id="csem:103391447"/>
<dbReference type="AlphaFoldDB" id="A0A3P8WYU9"/>
<dbReference type="SUPFAM" id="SSF82185">
    <property type="entry name" value="Histone H3 K4-specific methyltransferase SET7/9 N-terminal domain"/>
    <property type="match status" value="1"/>
</dbReference>
<dbReference type="GO" id="GO:0005634">
    <property type="term" value="C:nucleus"/>
    <property type="evidence" value="ECO:0007669"/>
    <property type="project" value="UniProtKB-SubCell"/>
</dbReference>
<dbReference type="InterPro" id="IPR017155">
    <property type="entry name" value="Hist-Lys_N-MeTrfase_SETD7"/>
</dbReference>
<keyword evidence="9" id="KW-0156">Chromatin regulator</keyword>
<dbReference type="InterPro" id="IPR044436">
    <property type="entry name" value="SETD7_SET"/>
</dbReference>
<dbReference type="FunFam" id="2.170.270.10:FF:000024">
    <property type="entry name" value="Histone-lysine N-methyltransferase SETD7"/>
    <property type="match status" value="1"/>
</dbReference>
<evidence type="ECO:0000256" key="4">
    <source>
        <dbReference type="ARBA" id="ARBA00022454"/>
    </source>
</evidence>
<protein>
    <recommendedName>
        <fullName evidence="3">Histone-lysine N-methyltransferase SETD7</fullName>
        <ecNumber evidence="14">2.1.1.364</ecNumber>
    </recommendedName>
    <alternativeName>
        <fullName evidence="15">SET domain-containing protein 7</fullName>
    </alternativeName>
</protein>
<dbReference type="Proteomes" id="UP000265120">
    <property type="component" value="Chromosome 15"/>
</dbReference>
<dbReference type="InterPro" id="IPR054533">
    <property type="entry name" value="SETD7_N"/>
</dbReference>
<dbReference type="InterPro" id="IPR003409">
    <property type="entry name" value="MORN"/>
</dbReference>
<sequence>MDSDDETVEEVVEGPLDDDDQPHGFCTVTFSSRDRFEGHFVHGEKNGKGKFFFFDGSTLEGYYVDDALQGQGLYTYEDGGVLRGTYVDGELNGLAQEFDGEGHLVFKGQYKDNSRCGECWVYHPDGGCLFGEVNDDGEMTGDSVAYVYPDGRTSLFGTFVDGELIQARLAVLTSSHNGRPRFEVSPDSPLYSYDKSTSTCVATHVLLPDPYESDRVFVADSTIKGAGQGLFAKIDADKETVMAFYNGVRITHTEVDGRDWSLNGNTISLDEDTVIDVPAPYCQTDRYCASLAHKANHSFSPNCRYELFVHPRFGSIKCMRTLRAVQKDEELTVAYGYDHVVMGTNCPDAPDWYRRELEAFQQQQRDGQ</sequence>
<comment type="subcellular location">
    <subcellularLocation>
        <location evidence="2">Chromosome</location>
    </subcellularLocation>
    <subcellularLocation>
        <location evidence="1">Nucleus</location>
    </subcellularLocation>
</comment>
<evidence type="ECO:0000256" key="11">
    <source>
        <dbReference type="ARBA" id="ARBA00023159"/>
    </source>
</evidence>
<evidence type="ECO:0000313" key="19">
    <source>
        <dbReference type="Ensembl" id="ENSCSEP00000031752.1"/>
    </source>
</evidence>
<evidence type="ECO:0000256" key="15">
    <source>
        <dbReference type="ARBA" id="ARBA00030095"/>
    </source>
</evidence>
<dbReference type="GO" id="GO:0070828">
    <property type="term" value="P:heterochromatin organization"/>
    <property type="evidence" value="ECO:0007669"/>
    <property type="project" value="TreeGrafter"/>
</dbReference>
<evidence type="ECO:0000256" key="5">
    <source>
        <dbReference type="ARBA" id="ARBA00022603"/>
    </source>
</evidence>
<dbReference type="GO" id="GO:0003682">
    <property type="term" value="F:chromatin binding"/>
    <property type="evidence" value="ECO:0007669"/>
    <property type="project" value="TreeGrafter"/>
</dbReference>
<keyword evidence="7" id="KW-0949">S-adenosyl-L-methionine</keyword>
<dbReference type="Gene3D" id="2.170.270.10">
    <property type="entry name" value="SET domain"/>
    <property type="match status" value="1"/>
</dbReference>
<keyword evidence="11" id="KW-0010">Activator</keyword>
<dbReference type="InParanoid" id="A0A3P8WYU9"/>
<evidence type="ECO:0000313" key="20">
    <source>
        <dbReference type="Proteomes" id="UP000265120"/>
    </source>
</evidence>
<dbReference type="PROSITE" id="PS50280">
    <property type="entry name" value="SET"/>
    <property type="match status" value="1"/>
</dbReference>